<dbReference type="AlphaFoldDB" id="A0A5S9M8B5"/>
<dbReference type="SUPFAM" id="SSF56784">
    <property type="entry name" value="HAD-like"/>
    <property type="match status" value="1"/>
</dbReference>
<dbReference type="Proteomes" id="UP000464658">
    <property type="component" value="Chromosome"/>
</dbReference>
<protein>
    <recommendedName>
        <fullName evidence="3">Cd(2+)-exporting ATPase</fullName>
        <ecNumber evidence="3">7.2.2.21</ecNumber>
    </recommendedName>
</protein>
<evidence type="ECO:0000313" key="5">
    <source>
        <dbReference type="EMBL" id="BBP88842.1"/>
    </source>
</evidence>
<dbReference type="PRINTS" id="PR00120">
    <property type="entry name" value="HATPASE"/>
</dbReference>
<dbReference type="PANTHER" id="PTHR48085">
    <property type="entry name" value="CADMIUM/ZINC-TRANSPORTING ATPASE HMA2-RELATED"/>
    <property type="match status" value="1"/>
</dbReference>
<dbReference type="GO" id="GO:0016020">
    <property type="term" value="C:membrane"/>
    <property type="evidence" value="ECO:0007669"/>
    <property type="project" value="InterPro"/>
</dbReference>
<dbReference type="PRINTS" id="PR00119">
    <property type="entry name" value="CATATPASE"/>
</dbReference>
<sequence>MAECLPDEKVHEVNQLKKQGNSIIMVGDGINDAPALATADVGVAMGGGTDVALETADLILMKNNLSNLTKMIRLSRKKNESNH</sequence>
<comment type="catalytic activity">
    <reaction evidence="4">
        <text>Cd(2+)(in) + ATP + H2O = Cd(2+)(out) + ADP + phosphate + H(+)</text>
        <dbReference type="Rhea" id="RHEA:12132"/>
        <dbReference type="ChEBI" id="CHEBI:15377"/>
        <dbReference type="ChEBI" id="CHEBI:15378"/>
        <dbReference type="ChEBI" id="CHEBI:30616"/>
        <dbReference type="ChEBI" id="CHEBI:43474"/>
        <dbReference type="ChEBI" id="CHEBI:48775"/>
        <dbReference type="ChEBI" id="CHEBI:456216"/>
        <dbReference type="EC" id="7.2.2.21"/>
    </reaction>
</comment>
<proteinExistence type="inferred from homology"/>
<dbReference type="InterPro" id="IPR001757">
    <property type="entry name" value="P_typ_ATPase"/>
</dbReference>
<dbReference type="GO" id="GO:0016887">
    <property type="term" value="F:ATP hydrolysis activity"/>
    <property type="evidence" value="ECO:0007669"/>
    <property type="project" value="InterPro"/>
</dbReference>
<comment type="similarity">
    <text evidence="1">Belongs to the cation transport ATPase (P-type) (TC 3.A.3) family. Type IB subfamily.</text>
</comment>
<dbReference type="Pfam" id="PF08282">
    <property type="entry name" value="Hydrolase_3"/>
    <property type="match status" value="1"/>
</dbReference>
<accession>A0A5S9M8B5</accession>
<gene>
    <name evidence="5" type="ORF">BsIDN1_24600</name>
</gene>
<evidence type="ECO:0000256" key="3">
    <source>
        <dbReference type="ARBA" id="ARBA00039103"/>
    </source>
</evidence>
<dbReference type="EC" id="7.2.2.21" evidence="3"/>
<evidence type="ECO:0000256" key="4">
    <source>
        <dbReference type="ARBA" id="ARBA00049338"/>
    </source>
</evidence>
<dbReference type="InterPro" id="IPR051014">
    <property type="entry name" value="Cation_Transport_ATPase_IB"/>
</dbReference>
<evidence type="ECO:0000313" key="6">
    <source>
        <dbReference type="Proteomes" id="UP000464658"/>
    </source>
</evidence>
<dbReference type="GO" id="GO:0005524">
    <property type="term" value="F:ATP binding"/>
    <property type="evidence" value="ECO:0007669"/>
    <property type="project" value="InterPro"/>
</dbReference>
<dbReference type="EMBL" id="AP021906">
    <property type="protein sequence ID" value="BBP88842.1"/>
    <property type="molecule type" value="Genomic_DNA"/>
</dbReference>
<dbReference type="InterPro" id="IPR023214">
    <property type="entry name" value="HAD_sf"/>
</dbReference>
<dbReference type="NCBIfam" id="TIGR01494">
    <property type="entry name" value="ATPase_P-type"/>
    <property type="match status" value="1"/>
</dbReference>
<dbReference type="PANTHER" id="PTHR48085:SF5">
    <property type="entry name" value="CADMIUM_ZINC-TRANSPORTING ATPASE HMA4-RELATED"/>
    <property type="match status" value="1"/>
</dbReference>
<dbReference type="GO" id="GO:0008551">
    <property type="term" value="F:P-type cadmium transporter activity"/>
    <property type="evidence" value="ECO:0007669"/>
    <property type="project" value="UniProtKB-EC"/>
</dbReference>
<dbReference type="Gene3D" id="3.40.50.1000">
    <property type="entry name" value="HAD superfamily/HAD-like"/>
    <property type="match status" value="1"/>
</dbReference>
<organism evidence="5 6">
    <name type="scientific">Bacillus safensis</name>
    <dbReference type="NCBI Taxonomy" id="561879"/>
    <lineage>
        <taxon>Bacteria</taxon>
        <taxon>Bacillati</taxon>
        <taxon>Bacillota</taxon>
        <taxon>Bacilli</taxon>
        <taxon>Bacillales</taxon>
        <taxon>Bacillaceae</taxon>
        <taxon>Bacillus</taxon>
    </lineage>
</organism>
<reference evidence="5 6" key="1">
    <citation type="submission" date="2019-12" db="EMBL/GenBank/DDBJ databases">
        <title>Full genome sequence of a Bacillus safensis strain isolated from commercially available natto in Indonesia.</title>
        <authorList>
            <person name="Yoshida M."/>
            <person name="Uomi M."/>
            <person name="Waturangi D."/>
            <person name="Ekaputri J.J."/>
            <person name="Setiamarga D.H.E."/>
        </authorList>
    </citation>
    <scope>NUCLEOTIDE SEQUENCE [LARGE SCALE GENOMIC DNA]</scope>
    <source>
        <strain evidence="5 6">IDN1</strain>
    </source>
</reference>
<dbReference type="InterPro" id="IPR036412">
    <property type="entry name" value="HAD-like_sf"/>
</dbReference>
<evidence type="ECO:0000256" key="1">
    <source>
        <dbReference type="ARBA" id="ARBA00006024"/>
    </source>
</evidence>
<keyword evidence="2" id="KW-0104">Cadmium</keyword>
<name>A0A5S9M8B5_BACIA</name>
<evidence type="ECO:0000256" key="2">
    <source>
        <dbReference type="ARBA" id="ARBA00022539"/>
    </source>
</evidence>